<keyword evidence="3" id="KW-1185">Reference proteome</keyword>
<gene>
    <name evidence="2" type="ORF">NF867_04840</name>
</gene>
<accession>A0A9X2F4I3</accession>
<dbReference type="InterPro" id="IPR036397">
    <property type="entry name" value="RNaseH_sf"/>
</dbReference>
<organism evidence="2 3">
    <name type="scientific">Solitalea agri</name>
    <dbReference type="NCBI Taxonomy" id="2953739"/>
    <lineage>
        <taxon>Bacteria</taxon>
        <taxon>Pseudomonadati</taxon>
        <taxon>Bacteroidota</taxon>
        <taxon>Sphingobacteriia</taxon>
        <taxon>Sphingobacteriales</taxon>
        <taxon>Sphingobacteriaceae</taxon>
        <taxon>Solitalea</taxon>
    </lineage>
</organism>
<feature type="domain" description="Integrase catalytic" evidence="1">
    <location>
        <begin position="114"/>
        <end position="276"/>
    </location>
</feature>
<reference evidence="2" key="1">
    <citation type="submission" date="2022-06" db="EMBL/GenBank/DDBJ databases">
        <title>Solitalea sp. MAHUQ-68 isolated from rhizospheric soil.</title>
        <authorList>
            <person name="Huq M.A."/>
        </authorList>
    </citation>
    <scope>NUCLEOTIDE SEQUENCE</scope>
    <source>
        <strain evidence="2">MAHUQ-68</strain>
    </source>
</reference>
<dbReference type="PANTHER" id="PTHR46889">
    <property type="entry name" value="TRANSPOSASE INSF FOR INSERTION SEQUENCE IS3B-RELATED"/>
    <property type="match status" value="1"/>
</dbReference>
<evidence type="ECO:0000313" key="3">
    <source>
        <dbReference type="Proteomes" id="UP001155182"/>
    </source>
</evidence>
<proteinExistence type="predicted"/>
<dbReference type="PANTHER" id="PTHR46889:SF4">
    <property type="entry name" value="TRANSPOSASE INSO FOR INSERTION SEQUENCE ELEMENT IS911B-RELATED"/>
    <property type="match status" value="1"/>
</dbReference>
<dbReference type="InterPro" id="IPR050900">
    <property type="entry name" value="Transposase_IS3/IS150/IS904"/>
</dbReference>
<dbReference type="SUPFAM" id="SSF53098">
    <property type="entry name" value="Ribonuclease H-like"/>
    <property type="match status" value="1"/>
</dbReference>
<evidence type="ECO:0000313" key="2">
    <source>
        <dbReference type="EMBL" id="MCO4292186.1"/>
    </source>
</evidence>
<name>A0A9X2F4I3_9SPHI</name>
<dbReference type="Proteomes" id="UP001155182">
    <property type="component" value="Unassembled WGS sequence"/>
</dbReference>
<dbReference type="Pfam" id="PF00665">
    <property type="entry name" value="rve"/>
    <property type="match status" value="1"/>
</dbReference>
<dbReference type="Pfam" id="PF13333">
    <property type="entry name" value="rve_2"/>
    <property type="match status" value="1"/>
</dbReference>
<dbReference type="EMBL" id="JAMWYS010000024">
    <property type="protein sequence ID" value="MCO4292186.1"/>
    <property type="molecule type" value="Genomic_DNA"/>
</dbReference>
<protein>
    <submittedName>
        <fullName evidence="2">IS3 family transposase</fullName>
    </submittedName>
</protein>
<comment type="caution">
    <text evidence="2">The sequence shown here is derived from an EMBL/GenBank/DDBJ whole genome shotgun (WGS) entry which is preliminary data.</text>
</comment>
<dbReference type="InterPro" id="IPR001584">
    <property type="entry name" value="Integrase_cat-core"/>
</dbReference>
<dbReference type="InterPro" id="IPR025948">
    <property type="entry name" value="HTH-like_dom"/>
</dbReference>
<dbReference type="NCBIfam" id="NF033516">
    <property type="entry name" value="transpos_IS3"/>
    <property type="match status" value="1"/>
</dbReference>
<dbReference type="GO" id="GO:0015074">
    <property type="term" value="P:DNA integration"/>
    <property type="evidence" value="ECO:0007669"/>
    <property type="project" value="InterPro"/>
</dbReference>
<dbReference type="InterPro" id="IPR012337">
    <property type="entry name" value="RNaseH-like_sf"/>
</dbReference>
<dbReference type="Gene3D" id="3.30.420.10">
    <property type="entry name" value="Ribonuclease H-like superfamily/Ribonuclease H"/>
    <property type="match status" value="1"/>
</dbReference>
<dbReference type="Pfam" id="PF13276">
    <property type="entry name" value="HTH_21"/>
    <property type="match status" value="1"/>
</dbReference>
<dbReference type="AlphaFoldDB" id="A0A9X2F4I3"/>
<dbReference type="PROSITE" id="PS50994">
    <property type="entry name" value="INTEGRASE"/>
    <property type="match status" value="1"/>
</dbReference>
<dbReference type="InterPro" id="IPR048020">
    <property type="entry name" value="Transpos_IS3"/>
</dbReference>
<evidence type="ECO:0000259" key="1">
    <source>
        <dbReference type="PROSITE" id="PS50994"/>
    </source>
</evidence>
<dbReference type="GO" id="GO:0003676">
    <property type="term" value="F:nucleic acid binding"/>
    <property type="evidence" value="ECO:0007669"/>
    <property type="project" value="InterPro"/>
</dbReference>
<sequence>MEGLRHRYPLKLLLDILKMARSSYYYHLKTRSILDKHDAAENQIKAIYHRHKGRYGYRRITLEMNNLGYEINHKTVLKLMGSLGLKSLIRRKKYRSYKGAMGKIAPNLLKREFLAEMPDQKWATDITEFKVMDKKLYLSPIIELFNGEIISYTLSESPNFKQVSDMLSRAFAKLGKQNQPILHSDQGWQYQMREYQLLLKKQGIRQSMSRKGNCLDNAVIENFFSIIKSELFYLKRYSEISELKKDIKEYIHYYNNERIKLNLKGMSPIKYRAHHCY</sequence>